<dbReference type="InterPro" id="IPR032675">
    <property type="entry name" value="LRR_dom_sf"/>
</dbReference>
<dbReference type="InterPro" id="IPR001611">
    <property type="entry name" value="Leu-rich_rpt"/>
</dbReference>
<evidence type="ECO:0000256" key="8">
    <source>
        <dbReference type="ARBA" id="ARBA00023180"/>
    </source>
</evidence>
<dbReference type="InterPro" id="IPR046956">
    <property type="entry name" value="RLP23-like"/>
</dbReference>
<evidence type="ECO:0000259" key="9">
    <source>
        <dbReference type="Pfam" id="PF08263"/>
    </source>
</evidence>
<keyword evidence="5" id="KW-0677">Repeat</keyword>
<evidence type="ECO:0000256" key="5">
    <source>
        <dbReference type="ARBA" id="ARBA00022737"/>
    </source>
</evidence>
<gene>
    <name evidence="10" type="ORF">Tci_849756</name>
</gene>
<evidence type="ECO:0000256" key="3">
    <source>
        <dbReference type="ARBA" id="ARBA00022692"/>
    </source>
</evidence>
<dbReference type="Pfam" id="PF13855">
    <property type="entry name" value="LRR_8"/>
    <property type="match status" value="1"/>
</dbReference>
<keyword evidence="6" id="KW-1133">Transmembrane helix</keyword>
<evidence type="ECO:0000256" key="2">
    <source>
        <dbReference type="ARBA" id="ARBA00022614"/>
    </source>
</evidence>
<comment type="subcellular location">
    <subcellularLocation>
        <location evidence="1">Membrane</location>
        <topology evidence="1">Single-pass type I membrane protein</topology>
    </subcellularLocation>
</comment>
<evidence type="ECO:0000256" key="6">
    <source>
        <dbReference type="ARBA" id="ARBA00022989"/>
    </source>
</evidence>
<reference evidence="10" key="1">
    <citation type="journal article" date="2019" name="Sci. Rep.">
        <title>Draft genome of Tanacetum cinerariifolium, the natural source of mosquito coil.</title>
        <authorList>
            <person name="Yamashiro T."/>
            <person name="Shiraishi A."/>
            <person name="Satake H."/>
            <person name="Nakayama K."/>
        </authorList>
    </citation>
    <scope>NUCLEOTIDE SEQUENCE</scope>
</reference>
<evidence type="ECO:0000256" key="1">
    <source>
        <dbReference type="ARBA" id="ARBA00004479"/>
    </source>
</evidence>
<evidence type="ECO:0000313" key="10">
    <source>
        <dbReference type="EMBL" id="GFC77786.1"/>
    </source>
</evidence>
<dbReference type="PANTHER" id="PTHR48063">
    <property type="entry name" value="LRR RECEPTOR-LIKE KINASE"/>
    <property type="match status" value="1"/>
</dbReference>
<proteinExistence type="predicted"/>
<dbReference type="AlphaFoldDB" id="A0A699QX91"/>
<feature type="domain" description="Leucine-rich repeat-containing N-terminal plant-type" evidence="9">
    <location>
        <begin position="4"/>
        <end position="43"/>
    </location>
</feature>
<dbReference type="GO" id="GO:0016020">
    <property type="term" value="C:membrane"/>
    <property type="evidence" value="ECO:0007669"/>
    <property type="project" value="UniProtKB-SubCell"/>
</dbReference>
<keyword evidence="4" id="KW-0732">Signal</keyword>
<keyword evidence="7" id="KW-0472">Membrane</keyword>
<comment type="caution">
    <text evidence="10">The sequence shown here is derived from an EMBL/GenBank/DDBJ whole genome shotgun (WGS) entry which is preliminary data.</text>
</comment>
<accession>A0A699QX91</accession>
<evidence type="ECO:0000256" key="4">
    <source>
        <dbReference type="ARBA" id="ARBA00022729"/>
    </source>
</evidence>
<evidence type="ECO:0000256" key="7">
    <source>
        <dbReference type="ARBA" id="ARBA00023136"/>
    </source>
</evidence>
<keyword evidence="3" id="KW-0812">Transmembrane</keyword>
<protein>
    <submittedName>
        <fullName evidence="10">Leucine-rich repeat-containing protein</fullName>
    </submittedName>
</protein>
<keyword evidence="8" id="KW-0325">Glycoprotein</keyword>
<dbReference type="SUPFAM" id="SSF52058">
    <property type="entry name" value="L domain-like"/>
    <property type="match status" value="1"/>
</dbReference>
<name>A0A699QX91_TANCI</name>
<dbReference type="EMBL" id="BKCJ011062634">
    <property type="protein sequence ID" value="GFC77786.1"/>
    <property type="molecule type" value="Genomic_DNA"/>
</dbReference>
<feature type="non-terminal residue" evidence="10">
    <location>
        <position position="166"/>
    </location>
</feature>
<dbReference type="PANTHER" id="PTHR48063:SF98">
    <property type="entry name" value="LRR RECEPTOR-LIKE SERINE_THREONINE-PROTEIN KINASE FLS2"/>
    <property type="match status" value="1"/>
</dbReference>
<keyword evidence="2" id="KW-0433">Leucine-rich repeat</keyword>
<dbReference type="Pfam" id="PF08263">
    <property type="entry name" value="LRRNT_2"/>
    <property type="match status" value="1"/>
</dbReference>
<organism evidence="10">
    <name type="scientific">Tanacetum cinerariifolium</name>
    <name type="common">Dalmatian daisy</name>
    <name type="synonym">Chrysanthemum cinerariifolium</name>
    <dbReference type="NCBI Taxonomy" id="118510"/>
    <lineage>
        <taxon>Eukaryota</taxon>
        <taxon>Viridiplantae</taxon>
        <taxon>Streptophyta</taxon>
        <taxon>Embryophyta</taxon>
        <taxon>Tracheophyta</taxon>
        <taxon>Spermatophyta</taxon>
        <taxon>Magnoliopsida</taxon>
        <taxon>eudicotyledons</taxon>
        <taxon>Gunneridae</taxon>
        <taxon>Pentapetalae</taxon>
        <taxon>asterids</taxon>
        <taxon>campanulids</taxon>
        <taxon>Asterales</taxon>
        <taxon>Asteraceae</taxon>
        <taxon>Asteroideae</taxon>
        <taxon>Anthemideae</taxon>
        <taxon>Anthemidinae</taxon>
        <taxon>Tanacetum</taxon>
    </lineage>
</organism>
<dbReference type="InterPro" id="IPR013210">
    <property type="entry name" value="LRR_N_plant-typ"/>
</dbReference>
<sequence>MCVENERLALLQFKSDLIDGANRLSSWNDANSDCCRWAGVVCDKFTGHVQELHLRGPNPNLEEASDKMLGGNLNASLLSLKQLMYLDLSCNSFNEIQIPSFIGSLGNLRYLNLSMSQFQGGVPHQLGNLSKLVVLDIGMGKWLSSDPVKNLRWLSSLTLLQYLDMS</sequence>
<dbReference type="Gene3D" id="3.80.10.10">
    <property type="entry name" value="Ribonuclease Inhibitor"/>
    <property type="match status" value="1"/>
</dbReference>